<dbReference type="GO" id="GO:0044774">
    <property type="term" value="P:mitotic DNA integrity checkpoint signaling"/>
    <property type="evidence" value="ECO:0007669"/>
    <property type="project" value="TreeGrafter"/>
</dbReference>
<dbReference type="AlphaFoldDB" id="E2BG97"/>
<dbReference type="InParanoid" id="E2BG97"/>
<dbReference type="GO" id="GO:0003690">
    <property type="term" value="F:double-stranded DNA binding"/>
    <property type="evidence" value="ECO:0007669"/>
    <property type="project" value="TreeGrafter"/>
</dbReference>
<dbReference type="GO" id="GO:0015074">
    <property type="term" value="P:DNA integration"/>
    <property type="evidence" value="ECO:0007669"/>
    <property type="project" value="TreeGrafter"/>
</dbReference>
<protein>
    <submittedName>
        <fullName evidence="1">Histone-lysine N-methyltransferase SETMAR</fullName>
    </submittedName>
</protein>
<evidence type="ECO:0000313" key="2">
    <source>
        <dbReference type="Proteomes" id="UP000008237"/>
    </source>
</evidence>
<dbReference type="InterPro" id="IPR052709">
    <property type="entry name" value="Transposase-MT_Hybrid"/>
</dbReference>
<proteinExistence type="predicted"/>
<dbReference type="Proteomes" id="UP000008237">
    <property type="component" value="Unassembled WGS sequence"/>
</dbReference>
<gene>
    <name evidence="1" type="ORF">EAI_07493</name>
</gene>
<dbReference type="InterPro" id="IPR036397">
    <property type="entry name" value="RNaseH_sf"/>
</dbReference>
<dbReference type="GO" id="GO:0046975">
    <property type="term" value="F:histone H3K36 methyltransferase activity"/>
    <property type="evidence" value="ECO:0007669"/>
    <property type="project" value="TreeGrafter"/>
</dbReference>
<evidence type="ECO:0000313" key="1">
    <source>
        <dbReference type="EMBL" id="EFN85281.1"/>
    </source>
</evidence>
<keyword evidence="1" id="KW-0489">Methyltransferase</keyword>
<dbReference type="GO" id="GO:0032259">
    <property type="term" value="P:methylation"/>
    <property type="evidence" value="ECO:0007669"/>
    <property type="project" value="UniProtKB-KW"/>
</dbReference>
<dbReference type="GO" id="GO:0000729">
    <property type="term" value="P:DNA double-strand break processing"/>
    <property type="evidence" value="ECO:0007669"/>
    <property type="project" value="TreeGrafter"/>
</dbReference>
<dbReference type="GO" id="GO:0005634">
    <property type="term" value="C:nucleus"/>
    <property type="evidence" value="ECO:0007669"/>
    <property type="project" value="TreeGrafter"/>
</dbReference>
<accession>E2BG97</accession>
<dbReference type="GO" id="GO:0035861">
    <property type="term" value="C:site of double-strand break"/>
    <property type="evidence" value="ECO:0007669"/>
    <property type="project" value="TreeGrafter"/>
</dbReference>
<keyword evidence="2" id="KW-1185">Reference proteome</keyword>
<dbReference type="PANTHER" id="PTHR46060">
    <property type="entry name" value="MARINER MOS1 TRANSPOSASE-LIKE PROTEIN"/>
    <property type="match status" value="1"/>
</dbReference>
<dbReference type="GO" id="GO:0000793">
    <property type="term" value="C:condensed chromosome"/>
    <property type="evidence" value="ECO:0007669"/>
    <property type="project" value="TreeGrafter"/>
</dbReference>
<sequence>KKRIVFHQDDTRVHTSILTMAKLNELKYELLEHPACSPDLAPSDYYLFLNLKN</sequence>
<dbReference type="PANTHER" id="PTHR46060:SF2">
    <property type="entry name" value="HISTONE-LYSINE N-METHYLTRANSFERASE SETMAR"/>
    <property type="match status" value="1"/>
</dbReference>
<dbReference type="GO" id="GO:0042800">
    <property type="term" value="F:histone H3K4 methyltransferase activity"/>
    <property type="evidence" value="ECO:0007669"/>
    <property type="project" value="TreeGrafter"/>
</dbReference>
<name>E2BG97_HARSA</name>
<dbReference type="GO" id="GO:0006303">
    <property type="term" value="P:double-strand break repair via nonhomologous end joining"/>
    <property type="evidence" value="ECO:0007669"/>
    <property type="project" value="TreeGrafter"/>
</dbReference>
<dbReference type="GO" id="GO:0003697">
    <property type="term" value="F:single-stranded DNA binding"/>
    <property type="evidence" value="ECO:0007669"/>
    <property type="project" value="TreeGrafter"/>
</dbReference>
<reference evidence="1 2" key="1">
    <citation type="journal article" date="2010" name="Science">
        <title>Genomic comparison of the ants Camponotus floridanus and Harpegnathos saltator.</title>
        <authorList>
            <person name="Bonasio R."/>
            <person name="Zhang G."/>
            <person name="Ye C."/>
            <person name="Mutti N.S."/>
            <person name="Fang X."/>
            <person name="Qin N."/>
            <person name="Donahue G."/>
            <person name="Yang P."/>
            <person name="Li Q."/>
            <person name="Li C."/>
            <person name="Zhang P."/>
            <person name="Huang Z."/>
            <person name="Berger S.L."/>
            <person name="Reinberg D."/>
            <person name="Wang J."/>
            <person name="Liebig J."/>
        </authorList>
    </citation>
    <scope>NUCLEOTIDE SEQUENCE [LARGE SCALE GENOMIC DNA]</scope>
    <source>
        <strain evidence="1 2">R22 G/1</strain>
    </source>
</reference>
<feature type="non-terminal residue" evidence="1">
    <location>
        <position position="1"/>
    </location>
</feature>
<keyword evidence="1" id="KW-0808">Transferase</keyword>
<dbReference type="GO" id="GO:0031297">
    <property type="term" value="P:replication fork processing"/>
    <property type="evidence" value="ECO:0007669"/>
    <property type="project" value="TreeGrafter"/>
</dbReference>
<dbReference type="GO" id="GO:0044547">
    <property type="term" value="F:DNA topoisomerase binding"/>
    <property type="evidence" value="ECO:0007669"/>
    <property type="project" value="TreeGrafter"/>
</dbReference>
<feature type="non-terminal residue" evidence="1">
    <location>
        <position position="53"/>
    </location>
</feature>
<organism evidence="2">
    <name type="scientific">Harpegnathos saltator</name>
    <name type="common">Jerdon's jumping ant</name>
    <dbReference type="NCBI Taxonomy" id="610380"/>
    <lineage>
        <taxon>Eukaryota</taxon>
        <taxon>Metazoa</taxon>
        <taxon>Ecdysozoa</taxon>
        <taxon>Arthropoda</taxon>
        <taxon>Hexapoda</taxon>
        <taxon>Insecta</taxon>
        <taxon>Pterygota</taxon>
        <taxon>Neoptera</taxon>
        <taxon>Endopterygota</taxon>
        <taxon>Hymenoptera</taxon>
        <taxon>Apocrita</taxon>
        <taxon>Aculeata</taxon>
        <taxon>Formicoidea</taxon>
        <taxon>Formicidae</taxon>
        <taxon>Ponerinae</taxon>
        <taxon>Ponerini</taxon>
        <taxon>Harpegnathos</taxon>
    </lineage>
</organism>
<dbReference type="Gene3D" id="3.30.420.10">
    <property type="entry name" value="Ribonuclease H-like superfamily/Ribonuclease H"/>
    <property type="match status" value="1"/>
</dbReference>
<dbReference type="GO" id="GO:0000014">
    <property type="term" value="F:single-stranded DNA endodeoxyribonuclease activity"/>
    <property type="evidence" value="ECO:0007669"/>
    <property type="project" value="TreeGrafter"/>
</dbReference>
<dbReference type="EMBL" id="GL448125">
    <property type="protein sequence ID" value="EFN85281.1"/>
    <property type="molecule type" value="Genomic_DNA"/>
</dbReference>